<evidence type="ECO:0000259" key="5">
    <source>
        <dbReference type="PROSITE" id="PS50887"/>
    </source>
</evidence>
<dbReference type="GO" id="GO:0005886">
    <property type="term" value="C:plasma membrane"/>
    <property type="evidence" value="ECO:0007669"/>
    <property type="project" value="TreeGrafter"/>
</dbReference>
<gene>
    <name evidence="6" type="ordered locus">Hsero_0518</name>
</gene>
<organism evidence="6 7">
    <name type="scientific">Herbaspirillum seropedicae (strain SmR1)</name>
    <dbReference type="NCBI Taxonomy" id="757424"/>
    <lineage>
        <taxon>Bacteria</taxon>
        <taxon>Pseudomonadati</taxon>
        <taxon>Pseudomonadota</taxon>
        <taxon>Betaproteobacteria</taxon>
        <taxon>Burkholderiales</taxon>
        <taxon>Oxalobacteraceae</taxon>
        <taxon>Herbaspirillum</taxon>
    </lineage>
</organism>
<dbReference type="FunFam" id="3.30.70.270:FF:000001">
    <property type="entry name" value="Diguanylate cyclase domain protein"/>
    <property type="match status" value="1"/>
</dbReference>
<dbReference type="STRING" id="757424.Hsero_0518"/>
<dbReference type="GeneID" id="29393578"/>
<keyword evidence="4" id="KW-0812">Transmembrane</keyword>
<dbReference type="SMART" id="SM00267">
    <property type="entry name" value="GGDEF"/>
    <property type="match status" value="1"/>
</dbReference>
<dbReference type="InterPro" id="IPR000160">
    <property type="entry name" value="GGDEF_dom"/>
</dbReference>
<dbReference type="RefSeq" id="WP_013232555.1">
    <property type="nucleotide sequence ID" value="NC_014323.1"/>
</dbReference>
<dbReference type="Pfam" id="PF00990">
    <property type="entry name" value="GGDEF"/>
    <property type="match status" value="1"/>
</dbReference>
<keyword evidence="3" id="KW-0175">Coiled coil</keyword>
<evidence type="ECO:0000256" key="4">
    <source>
        <dbReference type="SAM" id="Phobius"/>
    </source>
</evidence>
<dbReference type="EC" id="2.7.7.65" evidence="1"/>
<evidence type="ECO:0000256" key="3">
    <source>
        <dbReference type="SAM" id="Coils"/>
    </source>
</evidence>
<dbReference type="CDD" id="cd01949">
    <property type="entry name" value="GGDEF"/>
    <property type="match status" value="1"/>
</dbReference>
<feature type="transmembrane region" description="Helical" evidence="4">
    <location>
        <begin position="12"/>
        <end position="31"/>
    </location>
</feature>
<keyword evidence="4" id="KW-0472">Membrane</keyword>
<dbReference type="InterPro" id="IPR043128">
    <property type="entry name" value="Rev_trsase/Diguanyl_cyclase"/>
</dbReference>
<reference evidence="6 7" key="1">
    <citation type="submission" date="2010-04" db="EMBL/GenBank/DDBJ databases">
        <title>The genome of Herbaspirillum seropedicae SmR1, an endophytic, nitrogen-fixing, plant-growth promoting beta-Proteobacteria.</title>
        <authorList>
            <person name="Pedrosa F.O."/>
            <person name="Monteiro R.A."/>
            <person name="Wassem R."/>
            <person name="Cruz L.M."/>
            <person name="Ayub R.A."/>
            <person name="Colauto N.B."/>
            <person name="Fernandez M.A."/>
            <person name="Fungaro M.H.P."/>
            <person name="Grisard E.C."/>
            <person name="Hungria M."/>
            <person name="Madeira H.M.F."/>
            <person name="Nodari R.O."/>
            <person name="Osaku C.A."/>
            <person name="Petzl-Erler M.L."/>
            <person name="Terenzi H."/>
            <person name="Vieira L.G.E."/>
            <person name="Almeida M.I.M."/>
            <person name="Alves L.R."/>
            <person name="Arantes O.M.N."/>
            <person name="Balsanelli E."/>
            <person name="Barcellos F.G."/>
            <person name="Baura V.A."/>
            <person name="Binde D.R."/>
            <person name="Campo R.J."/>
            <person name="Chubatsu L.S."/>
            <person name="Chueire L.M.O."/>
            <person name="Ciferri R.R."/>
            <person name="Correa L.C."/>
            <person name="da Conceicao Silva J.L."/>
            <person name="Dabul A.N.G."/>
            <person name="Dambros B.P."/>
            <person name="Faoro H."/>
            <person name="Favetti A."/>
            <person name="Friedermann G."/>
            <person name="Furlaneto M.C."/>
            <person name="Gasques L.S."/>
            <person name="Gimenes C.C.T."/>
            <person name="Gioppo N.M.R."/>
            <person name="Glienke-Blanco C."/>
            <person name="Godoy L.P."/>
            <person name="Guerra M.P."/>
            <person name="Karp S."/>
            <person name="Kava-Cordeiro V."/>
            <person name="Margarido V.P."/>
            <person name="Mathioni S.M."/>
            <person name="Menck-Soares M.A."/>
            <person name="Murace N.K."/>
            <person name="Nicolas M.F."/>
            <person name="Oliveira C.E.C."/>
            <person name="Pagnan N.A.B."/>
            <person name="Pamphile J.A."/>
            <person name="Patussi E.V."/>
            <person name="Pereira L.F.P."/>
            <person name="Pereira-Ferrari L."/>
            <person name="Pinto F.G.S."/>
            <person name="Precoma C."/>
            <person name="Prioli A.J."/>
            <person name="Prioli S.M.A.P."/>
            <person name="Raittz R.T."/>
            <person name="Ramos H.J.O."/>
            <person name="Ribeiro E.M.S.F."/>
            <person name="Rigo L.U."/>
            <person name="Rocha C.L.M.S.C."/>
            <person name="Rocha S.N."/>
            <person name="Santos K."/>
            <person name="Satori D."/>
            <person name="Silva A.G."/>
            <person name="Simao R.C.G."/>
            <person name="Soares M.A.M."/>
            <person name="Souza E.M."/>
            <person name="Steffens M.B.R."/>
            <person name="Steindel M."/>
            <person name="Tadra-Sfeir M.Z."/>
            <person name="Takahashi E.K."/>
            <person name="Torres R.A."/>
            <person name="Valle J.S."/>
            <person name="Vernal J.I."/>
            <person name="Vilas-Boas L.A."/>
            <person name="Watanabe M.A.E."/>
            <person name="Weiss V.A."/>
            <person name="Yates M.A."/>
            <person name="Souza E.M."/>
        </authorList>
    </citation>
    <scope>NUCLEOTIDE SEQUENCE [LARGE SCALE GENOMIC DNA]</scope>
    <source>
        <strain evidence="6 7">SmR1</strain>
    </source>
</reference>
<evidence type="ECO:0000313" key="6">
    <source>
        <dbReference type="EMBL" id="ADJ62037.1"/>
    </source>
</evidence>
<dbReference type="OrthoDB" id="8929028at2"/>
<sequence length="277" mass="30297">MSLSQTLQTRLSLATAAMVLLTAAVLTVLATTAPASMVVAAIALVLAAALLSWLLLRQLLRPLSGLEANLQALQQERVQLVEERDDARVHLEEMEKTLARVGLEDALTGLANRRQFERGLLEEFNRAARTSLSLAVIMIDIDLFDEYNDSYGRMAGDKVLRRVGSAIRDTNVRPEDLLSRFGAQEIAVLLPGSRLEGALIVAERIRKSIELLDIPHSASPTGRVTISIGISSVAPQRQVDEPETVLREAEESLALAKSAGRDCIRTVEDLRRMRGQA</sequence>
<dbReference type="Proteomes" id="UP000000329">
    <property type="component" value="Chromosome"/>
</dbReference>
<dbReference type="eggNOG" id="COG3706">
    <property type="taxonomic scope" value="Bacteria"/>
</dbReference>
<dbReference type="GO" id="GO:0043709">
    <property type="term" value="P:cell adhesion involved in single-species biofilm formation"/>
    <property type="evidence" value="ECO:0007669"/>
    <property type="project" value="TreeGrafter"/>
</dbReference>
<evidence type="ECO:0000313" key="7">
    <source>
        <dbReference type="Proteomes" id="UP000000329"/>
    </source>
</evidence>
<comment type="catalytic activity">
    <reaction evidence="2">
        <text>2 GTP = 3',3'-c-di-GMP + 2 diphosphate</text>
        <dbReference type="Rhea" id="RHEA:24898"/>
        <dbReference type="ChEBI" id="CHEBI:33019"/>
        <dbReference type="ChEBI" id="CHEBI:37565"/>
        <dbReference type="ChEBI" id="CHEBI:58805"/>
        <dbReference type="EC" id="2.7.7.65"/>
    </reaction>
</comment>
<name>D8IXG2_HERSS</name>
<feature type="domain" description="GGDEF" evidence="5">
    <location>
        <begin position="132"/>
        <end position="269"/>
    </location>
</feature>
<dbReference type="SUPFAM" id="SSF55073">
    <property type="entry name" value="Nucleotide cyclase"/>
    <property type="match status" value="1"/>
</dbReference>
<dbReference type="InterPro" id="IPR050469">
    <property type="entry name" value="Diguanylate_Cyclase"/>
</dbReference>
<accession>D8IXG2</accession>
<keyword evidence="4" id="KW-1133">Transmembrane helix</keyword>
<dbReference type="KEGG" id="hse:Hsero_0518"/>
<dbReference type="InterPro" id="IPR029787">
    <property type="entry name" value="Nucleotide_cyclase"/>
</dbReference>
<dbReference type="PANTHER" id="PTHR45138:SF9">
    <property type="entry name" value="DIGUANYLATE CYCLASE DGCM-RELATED"/>
    <property type="match status" value="1"/>
</dbReference>
<feature type="coiled-coil region" evidence="3">
    <location>
        <begin position="56"/>
        <end position="97"/>
    </location>
</feature>
<dbReference type="PROSITE" id="PS50887">
    <property type="entry name" value="GGDEF"/>
    <property type="match status" value="1"/>
</dbReference>
<feature type="transmembrane region" description="Helical" evidence="4">
    <location>
        <begin position="37"/>
        <end position="56"/>
    </location>
</feature>
<protein>
    <recommendedName>
        <fullName evidence="1">diguanylate cyclase</fullName>
        <ecNumber evidence="1">2.7.7.65</ecNumber>
    </recommendedName>
</protein>
<evidence type="ECO:0000256" key="1">
    <source>
        <dbReference type="ARBA" id="ARBA00012528"/>
    </source>
</evidence>
<dbReference type="Gene3D" id="3.30.70.270">
    <property type="match status" value="1"/>
</dbReference>
<proteinExistence type="predicted"/>
<dbReference type="AlphaFoldDB" id="D8IXG2"/>
<dbReference type="EMBL" id="CP002039">
    <property type="protein sequence ID" value="ADJ62037.1"/>
    <property type="molecule type" value="Genomic_DNA"/>
</dbReference>
<keyword evidence="7" id="KW-1185">Reference proteome</keyword>
<dbReference type="GO" id="GO:1902201">
    <property type="term" value="P:negative regulation of bacterial-type flagellum-dependent cell motility"/>
    <property type="evidence" value="ECO:0007669"/>
    <property type="project" value="TreeGrafter"/>
</dbReference>
<dbReference type="PANTHER" id="PTHR45138">
    <property type="entry name" value="REGULATORY COMPONENTS OF SENSORY TRANSDUCTION SYSTEM"/>
    <property type="match status" value="1"/>
</dbReference>
<evidence type="ECO:0000256" key="2">
    <source>
        <dbReference type="ARBA" id="ARBA00034247"/>
    </source>
</evidence>
<dbReference type="HOGENOM" id="CLU_1003887_0_0_4"/>
<dbReference type="NCBIfam" id="TIGR00254">
    <property type="entry name" value="GGDEF"/>
    <property type="match status" value="1"/>
</dbReference>
<dbReference type="GO" id="GO:0052621">
    <property type="term" value="F:diguanylate cyclase activity"/>
    <property type="evidence" value="ECO:0007669"/>
    <property type="project" value="UniProtKB-EC"/>
</dbReference>